<organism evidence="1">
    <name type="scientific">uncultured Pleomorphomonas sp</name>
    <dbReference type="NCBI Taxonomy" id="442121"/>
    <lineage>
        <taxon>Bacteria</taxon>
        <taxon>Pseudomonadati</taxon>
        <taxon>Pseudomonadota</taxon>
        <taxon>Alphaproteobacteria</taxon>
        <taxon>Hyphomicrobiales</taxon>
        <taxon>Pleomorphomonadaceae</taxon>
        <taxon>Pleomorphomonas</taxon>
        <taxon>environmental samples</taxon>
    </lineage>
</organism>
<dbReference type="EMBL" id="FMJD01000003">
    <property type="protein sequence ID" value="SCM73329.1"/>
    <property type="molecule type" value="Genomic_DNA"/>
</dbReference>
<dbReference type="RefSeq" id="WP_288199449.1">
    <property type="nucleotide sequence ID" value="NZ_LT608334.1"/>
</dbReference>
<proteinExistence type="predicted"/>
<dbReference type="AlphaFoldDB" id="A0A212L7M8"/>
<protein>
    <submittedName>
        <fullName evidence="1">Uncharacterized protein</fullName>
    </submittedName>
</protein>
<reference evidence="1" key="1">
    <citation type="submission" date="2016-08" db="EMBL/GenBank/DDBJ databases">
        <authorList>
            <person name="Seilhamer J.J."/>
        </authorList>
    </citation>
    <scope>NUCLEOTIDE SEQUENCE</scope>
    <source>
        <strain evidence="1">86</strain>
    </source>
</reference>
<gene>
    <name evidence="1" type="ORF">KL86PLE_110025</name>
</gene>
<evidence type="ECO:0000313" key="1">
    <source>
        <dbReference type="EMBL" id="SCM73329.1"/>
    </source>
</evidence>
<accession>A0A212L7M8</accession>
<name>A0A212L7M8_9HYPH</name>
<sequence length="440" mass="45908">MAALHLGPPSTGFTVNQAATVLGPGAWWLFPSRRLDGVSPLAILSPASGRSMLAGKAVNDNALISRQGGIKYVIGPDGSLQTVPANTLAYDYSNGVREMLFEGAATPGIRNSTGAGATQSGAVLPTYWGTYNGGGLTRYVTPAITEKGFPCLDIRMAGVLTESSWTLYFERTTAAGIAAVQGDTVTESLFLALVGGSFAGLEVRLELYERDSAGAGIIGSRSADIKGDVSGSPRRFSHTYTMVRQDCAYAHPRLVFLSSIGTAIDFTIRVALPQWEKAAVASSPVPTSGTLVTRPTDLAPLWAGAADATAWAWRGNVPSPVASVGLLDATGGAYIESGTTDPTLLRMVGAVTQIGDTGVVPGPVGIVIGWGPSGRRLQNAGKAVRADSTLVTFDRTAMRIGRAAGFSTGHIVRLRELVAWRLSERPSVDGVQSQAKVWSA</sequence>